<comment type="caution">
    <text evidence="1">The sequence shown here is derived from an EMBL/GenBank/DDBJ whole genome shotgun (WGS) entry which is preliminary data.</text>
</comment>
<evidence type="ECO:0000313" key="2">
    <source>
        <dbReference type="Proteomes" id="UP000324222"/>
    </source>
</evidence>
<protein>
    <submittedName>
        <fullName evidence="1">Uncharacterized protein</fullName>
    </submittedName>
</protein>
<evidence type="ECO:0000313" key="1">
    <source>
        <dbReference type="EMBL" id="MPC88331.1"/>
    </source>
</evidence>
<dbReference type="Proteomes" id="UP000324222">
    <property type="component" value="Unassembled WGS sequence"/>
</dbReference>
<reference evidence="1 2" key="1">
    <citation type="submission" date="2019-05" db="EMBL/GenBank/DDBJ databases">
        <title>Another draft genome of Portunus trituberculatus and its Hox gene families provides insights of decapod evolution.</title>
        <authorList>
            <person name="Jeong J.-H."/>
            <person name="Song I."/>
            <person name="Kim S."/>
            <person name="Choi T."/>
            <person name="Kim D."/>
            <person name="Ryu S."/>
            <person name="Kim W."/>
        </authorList>
    </citation>
    <scope>NUCLEOTIDE SEQUENCE [LARGE SCALE GENOMIC DNA]</scope>
    <source>
        <tissue evidence="1">Muscle</tissue>
    </source>
</reference>
<dbReference type="AlphaFoldDB" id="A0A5B7IRX3"/>
<sequence>MCLAARPCLAGSGLRGSCSAERGSRRRLGGHALGQVSVLPRGPWRVDAFYRFHLGRCPLDRLPLCLPVSVLL</sequence>
<proteinExistence type="predicted"/>
<keyword evidence="2" id="KW-1185">Reference proteome</keyword>
<name>A0A5B7IRX3_PORTR</name>
<organism evidence="1 2">
    <name type="scientific">Portunus trituberculatus</name>
    <name type="common">Swimming crab</name>
    <name type="synonym">Neptunus trituberculatus</name>
    <dbReference type="NCBI Taxonomy" id="210409"/>
    <lineage>
        <taxon>Eukaryota</taxon>
        <taxon>Metazoa</taxon>
        <taxon>Ecdysozoa</taxon>
        <taxon>Arthropoda</taxon>
        <taxon>Crustacea</taxon>
        <taxon>Multicrustacea</taxon>
        <taxon>Malacostraca</taxon>
        <taxon>Eumalacostraca</taxon>
        <taxon>Eucarida</taxon>
        <taxon>Decapoda</taxon>
        <taxon>Pleocyemata</taxon>
        <taxon>Brachyura</taxon>
        <taxon>Eubrachyura</taxon>
        <taxon>Portunoidea</taxon>
        <taxon>Portunidae</taxon>
        <taxon>Portuninae</taxon>
        <taxon>Portunus</taxon>
    </lineage>
</organism>
<accession>A0A5B7IRX3</accession>
<gene>
    <name evidence="1" type="ORF">E2C01_083232</name>
</gene>
<dbReference type="EMBL" id="VSRR010077479">
    <property type="protein sequence ID" value="MPC88331.1"/>
    <property type="molecule type" value="Genomic_DNA"/>
</dbReference>